<dbReference type="Gene3D" id="3.30.1950.10">
    <property type="entry name" value="wza like domain"/>
    <property type="match status" value="1"/>
</dbReference>
<accession>A0A5C8ZPP3</accession>
<dbReference type="GO" id="GO:0015159">
    <property type="term" value="F:polysaccharide transmembrane transporter activity"/>
    <property type="evidence" value="ECO:0007669"/>
    <property type="project" value="InterPro"/>
</dbReference>
<evidence type="ECO:0000313" key="5">
    <source>
        <dbReference type="EMBL" id="TXS90473.1"/>
    </source>
</evidence>
<dbReference type="Pfam" id="PF10531">
    <property type="entry name" value="SLBB"/>
    <property type="match status" value="1"/>
</dbReference>
<reference evidence="5 6" key="1">
    <citation type="submission" date="2019-08" db="EMBL/GenBank/DDBJ databases">
        <title>Parahaliea maris sp. nov., isolated from the surface seawater.</title>
        <authorList>
            <person name="Liu Y."/>
        </authorList>
    </citation>
    <scope>NUCLEOTIDE SEQUENCE [LARGE SCALE GENOMIC DNA]</scope>
    <source>
        <strain evidence="5 6">S2-26</strain>
    </source>
</reference>
<dbReference type="InterPro" id="IPR003715">
    <property type="entry name" value="Poly_export_N"/>
</dbReference>
<evidence type="ECO:0000256" key="2">
    <source>
        <dbReference type="SAM" id="SignalP"/>
    </source>
</evidence>
<dbReference type="EMBL" id="VRYZ01000006">
    <property type="protein sequence ID" value="TXS90473.1"/>
    <property type="molecule type" value="Genomic_DNA"/>
</dbReference>
<evidence type="ECO:0000256" key="1">
    <source>
        <dbReference type="ARBA" id="ARBA00022729"/>
    </source>
</evidence>
<proteinExistence type="predicted"/>
<dbReference type="Gene3D" id="3.10.560.10">
    <property type="entry name" value="Outer membrane lipoprotein wza domain like"/>
    <property type="match status" value="1"/>
</dbReference>
<keyword evidence="1 2" id="KW-0732">Signal</keyword>
<dbReference type="RefSeq" id="WP_148064999.1">
    <property type="nucleotide sequence ID" value="NZ_VRYZ01000006.1"/>
</dbReference>
<protein>
    <submittedName>
        <fullName evidence="5">Polysaccharide export protein</fullName>
    </submittedName>
</protein>
<dbReference type="Pfam" id="PF02563">
    <property type="entry name" value="Poly_export"/>
    <property type="match status" value="1"/>
</dbReference>
<evidence type="ECO:0000259" key="4">
    <source>
        <dbReference type="Pfam" id="PF10531"/>
    </source>
</evidence>
<dbReference type="Proteomes" id="UP000321933">
    <property type="component" value="Unassembled WGS sequence"/>
</dbReference>
<evidence type="ECO:0000313" key="6">
    <source>
        <dbReference type="Proteomes" id="UP000321933"/>
    </source>
</evidence>
<organism evidence="5 6">
    <name type="scientific">Parahaliea aestuarii</name>
    <dbReference type="NCBI Taxonomy" id="1852021"/>
    <lineage>
        <taxon>Bacteria</taxon>
        <taxon>Pseudomonadati</taxon>
        <taxon>Pseudomonadota</taxon>
        <taxon>Gammaproteobacteria</taxon>
        <taxon>Cellvibrionales</taxon>
        <taxon>Halieaceae</taxon>
        <taxon>Parahaliea</taxon>
    </lineage>
</organism>
<name>A0A5C8ZPP3_9GAMM</name>
<dbReference type="InterPro" id="IPR019554">
    <property type="entry name" value="Soluble_ligand-bd"/>
</dbReference>
<comment type="caution">
    <text evidence="5">The sequence shown here is derived from an EMBL/GenBank/DDBJ whole genome shotgun (WGS) entry which is preliminary data.</text>
</comment>
<gene>
    <name evidence="5" type="ORF">FVW59_14120</name>
</gene>
<feature type="signal peptide" evidence="2">
    <location>
        <begin position="1"/>
        <end position="25"/>
    </location>
</feature>
<keyword evidence="6" id="KW-1185">Reference proteome</keyword>
<dbReference type="AlphaFoldDB" id="A0A5C8ZPP3"/>
<feature type="domain" description="Polysaccharide export protein N-terminal" evidence="3">
    <location>
        <begin position="30"/>
        <end position="104"/>
    </location>
</feature>
<dbReference type="PANTHER" id="PTHR33619">
    <property type="entry name" value="POLYSACCHARIDE EXPORT PROTEIN GFCE-RELATED"/>
    <property type="match status" value="1"/>
</dbReference>
<dbReference type="PANTHER" id="PTHR33619:SF3">
    <property type="entry name" value="POLYSACCHARIDE EXPORT PROTEIN GFCE-RELATED"/>
    <property type="match status" value="1"/>
</dbReference>
<feature type="chain" id="PRO_5022953442" evidence="2">
    <location>
        <begin position="26"/>
        <end position="182"/>
    </location>
</feature>
<sequence length="182" mass="19786">MLRNSANPFGLWITTLLALSLSLSAQGVNSADAYQLGAGDHILIQVFDEPDLSMSFRLSESGTVNYPLLGEVEVEGLTVRELEARITSGLLGDYLVNPDVTVAIEEYRPIYIDGEVRQPGGFPYQPGLTVQKVVALAGGFTERALRDRIALQPAKDPASEQSVGLDYTIRPGDVITVKRSFF</sequence>
<dbReference type="OrthoDB" id="9808948at2"/>
<feature type="domain" description="Soluble ligand binding" evidence="4">
    <location>
        <begin position="110"/>
        <end position="152"/>
    </location>
</feature>
<dbReference type="InterPro" id="IPR049712">
    <property type="entry name" value="Poly_export"/>
</dbReference>
<evidence type="ECO:0000259" key="3">
    <source>
        <dbReference type="Pfam" id="PF02563"/>
    </source>
</evidence>